<accession>A0A0N7L501</accession>
<dbReference type="PANTHER" id="PTHR13510">
    <property type="entry name" value="FYVE-FINGER-CONTAINING RAB5 EFFECTOR PROTEIN RABENOSYN-5-RELATED"/>
    <property type="match status" value="1"/>
</dbReference>
<dbReference type="PANTHER" id="PTHR13510:SF44">
    <property type="entry name" value="RABENOSYN-5"/>
    <property type="match status" value="1"/>
</dbReference>
<sequence>MPKPVAISQFLPTLLIPKSDRTLLQELATMLVKHNFDEFTKFGVTKDGRPDSRQWIRIRKTKRIRIYQERRCSKHFPSPISSLLSLGSVTGRLEDVMNDTLASLNKSSNFRSSCIHVGLVDSQVLEELVSPTTEDPYHHVSLQWRLFNDRDYVTLDTTGMMKTPWGERIGYNISHSVGFSQLPEFTTRGISRGNMSVCSIYSQKAQNIVECYTRGFYDRSTDTHNHAMLALQNMTSRSLSLSCRMECMHMKKFARHLRKYKDDSGILFNTKQEDV</sequence>
<protein>
    <submittedName>
        <fullName evidence="1">FYVE-FINGER-CONTAINING RAB5 EFFECTOR PROTEIN RABENOSYN-5-RELATED</fullName>
    </submittedName>
</protein>
<dbReference type="EMBL" id="CCYD01000468">
    <property type="protein sequence ID" value="CEG40099.1"/>
    <property type="molecule type" value="Genomic_DNA"/>
</dbReference>
<reference evidence="2" key="1">
    <citation type="submission" date="2014-09" db="EMBL/GenBank/DDBJ databases">
        <authorList>
            <person name="Sharma Rahul"/>
            <person name="Thines Marco"/>
        </authorList>
    </citation>
    <scope>NUCLEOTIDE SEQUENCE [LARGE SCALE GENOMIC DNA]</scope>
</reference>
<dbReference type="OrthoDB" id="90063at2759"/>
<keyword evidence="2" id="KW-1185">Reference proteome</keyword>
<dbReference type="AlphaFoldDB" id="A0A0N7L501"/>
<organism evidence="1 2">
    <name type="scientific">Plasmopara halstedii</name>
    <name type="common">Downy mildew of sunflower</name>
    <dbReference type="NCBI Taxonomy" id="4781"/>
    <lineage>
        <taxon>Eukaryota</taxon>
        <taxon>Sar</taxon>
        <taxon>Stramenopiles</taxon>
        <taxon>Oomycota</taxon>
        <taxon>Peronosporomycetes</taxon>
        <taxon>Peronosporales</taxon>
        <taxon>Peronosporaceae</taxon>
        <taxon>Plasmopara</taxon>
    </lineage>
</organism>
<evidence type="ECO:0000313" key="2">
    <source>
        <dbReference type="Proteomes" id="UP000054928"/>
    </source>
</evidence>
<dbReference type="Proteomes" id="UP000054928">
    <property type="component" value="Unassembled WGS sequence"/>
</dbReference>
<name>A0A0N7L501_PLAHL</name>
<dbReference type="InterPro" id="IPR052727">
    <property type="entry name" value="Rab4/Rab5_effector"/>
</dbReference>
<evidence type="ECO:0000313" key="1">
    <source>
        <dbReference type="EMBL" id="CEG40099.1"/>
    </source>
</evidence>
<dbReference type="GeneID" id="36405373"/>
<dbReference type="OMA" id="SRCIHEV"/>
<dbReference type="RefSeq" id="XP_024576468.1">
    <property type="nucleotide sequence ID" value="XM_024725720.1"/>
</dbReference>
<proteinExistence type="predicted"/>